<keyword evidence="7" id="KW-0931">ER-Golgi transport</keyword>
<keyword evidence="4" id="KW-0812">Transmembrane</keyword>
<dbReference type="PROSITE" id="PS50082">
    <property type="entry name" value="WD_REPEATS_2"/>
    <property type="match status" value="2"/>
</dbReference>
<evidence type="ECO:0000256" key="11">
    <source>
        <dbReference type="PROSITE-ProRule" id="PRU00221"/>
    </source>
</evidence>
<comment type="subcellular location">
    <subcellularLocation>
        <location evidence="1">Endoplasmic reticulum membrane</location>
        <topology evidence="1">Single-pass membrane protein</topology>
    </subcellularLocation>
</comment>
<dbReference type="SMART" id="SM00320">
    <property type="entry name" value="WD40"/>
    <property type="match status" value="4"/>
</dbReference>
<comment type="caution">
    <text evidence="12">The sequence shown here is derived from an EMBL/GenBank/DDBJ whole genome shotgun (WGS) entry which is preliminary data.</text>
</comment>
<feature type="repeat" description="WD" evidence="11">
    <location>
        <begin position="219"/>
        <end position="260"/>
    </location>
</feature>
<feature type="repeat" description="WD" evidence="11">
    <location>
        <begin position="187"/>
        <end position="218"/>
    </location>
</feature>
<evidence type="ECO:0000256" key="2">
    <source>
        <dbReference type="ARBA" id="ARBA00022448"/>
    </source>
</evidence>
<evidence type="ECO:0000256" key="9">
    <source>
        <dbReference type="ARBA" id="ARBA00022989"/>
    </source>
</evidence>
<accession>A0A0V1MSX1</accession>
<keyword evidence="5" id="KW-0677">Repeat</keyword>
<dbReference type="PANTHER" id="PTHR23284">
    <property type="entry name" value="PROLACTIN REGULATORY ELEMENT BINDING PROTEIN"/>
    <property type="match status" value="1"/>
</dbReference>
<dbReference type="GO" id="GO:0006888">
    <property type="term" value="P:endoplasmic reticulum to Golgi vesicle-mediated transport"/>
    <property type="evidence" value="ECO:0007669"/>
    <property type="project" value="TreeGrafter"/>
</dbReference>
<dbReference type="STRING" id="268474.A0A0V1MSX1"/>
<dbReference type="GO" id="GO:0015031">
    <property type="term" value="P:protein transport"/>
    <property type="evidence" value="ECO:0007669"/>
    <property type="project" value="UniProtKB-KW"/>
</dbReference>
<evidence type="ECO:0000256" key="8">
    <source>
        <dbReference type="ARBA" id="ARBA00022927"/>
    </source>
</evidence>
<keyword evidence="2" id="KW-0813">Transport</keyword>
<evidence type="ECO:0000313" key="13">
    <source>
        <dbReference type="Proteomes" id="UP000054843"/>
    </source>
</evidence>
<protein>
    <submittedName>
        <fullName evidence="12">Prolactin regulatory element-binding protein</fullName>
    </submittedName>
</protein>
<keyword evidence="6" id="KW-0256">Endoplasmic reticulum</keyword>
<dbReference type="InterPro" id="IPR001680">
    <property type="entry name" value="WD40_rpt"/>
</dbReference>
<dbReference type="SUPFAM" id="SSF50978">
    <property type="entry name" value="WD40 repeat-like"/>
    <property type="match status" value="1"/>
</dbReference>
<evidence type="ECO:0000256" key="4">
    <source>
        <dbReference type="ARBA" id="ARBA00022692"/>
    </source>
</evidence>
<keyword evidence="13" id="KW-1185">Reference proteome</keyword>
<evidence type="ECO:0000256" key="10">
    <source>
        <dbReference type="ARBA" id="ARBA00023136"/>
    </source>
</evidence>
<keyword evidence="8" id="KW-0653">Protein transport</keyword>
<organism evidence="12 13">
    <name type="scientific">Trichinella papuae</name>
    <dbReference type="NCBI Taxonomy" id="268474"/>
    <lineage>
        <taxon>Eukaryota</taxon>
        <taxon>Metazoa</taxon>
        <taxon>Ecdysozoa</taxon>
        <taxon>Nematoda</taxon>
        <taxon>Enoplea</taxon>
        <taxon>Dorylaimia</taxon>
        <taxon>Trichinellida</taxon>
        <taxon>Trichinellidae</taxon>
        <taxon>Trichinella</taxon>
    </lineage>
</organism>
<keyword evidence="9" id="KW-1133">Transmembrane helix</keyword>
<dbReference type="EMBL" id="JYDO01000047">
    <property type="protein sequence ID" value="KRZ74684.1"/>
    <property type="molecule type" value="Genomic_DNA"/>
</dbReference>
<dbReference type="Pfam" id="PF00400">
    <property type="entry name" value="WD40"/>
    <property type="match status" value="2"/>
</dbReference>
<dbReference type="InterPro" id="IPR036322">
    <property type="entry name" value="WD40_repeat_dom_sf"/>
</dbReference>
<reference evidence="12 13" key="1">
    <citation type="submission" date="2015-01" db="EMBL/GenBank/DDBJ databases">
        <title>Evolution of Trichinella species and genotypes.</title>
        <authorList>
            <person name="Korhonen P.K."/>
            <person name="Edoardo P."/>
            <person name="Giuseppe L.R."/>
            <person name="Gasser R.B."/>
        </authorList>
    </citation>
    <scope>NUCLEOTIDE SEQUENCE [LARGE SCALE GENOMIC DNA]</scope>
    <source>
        <strain evidence="12">ISS1980</strain>
    </source>
</reference>
<dbReference type="InterPro" id="IPR045260">
    <property type="entry name" value="Sec12-like"/>
</dbReference>
<evidence type="ECO:0000256" key="3">
    <source>
        <dbReference type="ARBA" id="ARBA00022574"/>
    </source>
</evidence>
<dbReference type="InterPro" id="IPR015943">
    <property type="entry name" value="WD40/YVTN_repeat-like_dom_sf"/>
</dbReference>
<dbReference type="GO" id="GO:0005789">
    <property type="term" value="C:endoplasmic reticulum membrane"/>
    <property type="evidence" value="ECO:0007669"/>
    <property type="project" value="UniProtKB-SubCell"/>
</dbReference>
<proteinExistence type="predicted"/>
<dbReference type="OrthoDB" id="2013972at2759"/>
<gene>
    <name evidence="12" type="primary">PREB</name>
    <name evidence="12" type="ORF">T10_6640</name>
</gene>
<dbReference type="Proteomes" id="UP000054843">
    <property type="component" value="Unassembled WGS sequence"/>
</dbReference>
<dbReference type="GO" id="GO:0005085">
    <property type="term" value="F:guanyl-nucleotide exchange factor activity"/>
    <property type="evidence" value="ECO:0007669"/>
    <property type="project" value="InterPro"/>
</dbReference>
<name>A0A0V1MSX1_9BILA</name>
<dbReference type="Gene3D" id="2.130.10.10">
    <property type="entry name" value="YVTN repeat-like/Quinoprotein amine dehydrogenase"/>
    <property type="match status" value="1"/>
</dbReference>
<dbReference type="GO" id="GO:0003400">
    <property type="term" value="P:regulation of COPII vesicle coating"/>
    <property type="evidence" value="ECO:0007669"/>
    <property type="project" value="TreeGrafter"/>
</dbReference>
<evidence type="ECO:0000256" key="5">
    <source>
        <dbReference type="ARBA" id="ARBA00022737"/>
    </source>
</evidence>
<dbReference type="AlphaFoldDB" id="A0A0V1MSX1"/>
<evidence type="ECO:0000256" key="6">
    <source>
        <dbReference type="ARBA" id="ARBA00022824"/>
    </source>
</evidence>
<evidence type="ECO:0000313" key="12">
    <source>
        <dbReference type="EMBL" id="KRZ74684.1"/>
    </source>
</evidence>
<keyword evidence="10" id="KW-0472">Membrane</keyword>
<evidence type="ECO:0000256" key="1">
    <source>
        <dbReference type="ARBA" id="ARBA00004389"/>
    </source>
</evidence>
<sequence>MCETELFVSTSFPMYSVRVIGDHHIVVAGGGGQAKSGVPNRVEVFGIDLKSTGPKLAKMGHINTGSRATMNMDVLVLNTKNGEFILALGQEGKCFTKSNVHYTSECFVSGCCQLVQTSYWNLKSPNAVDISFDQINRPHRSRNNSSLNDDTKRRNAGTFSLKMDAIQLFQTDFSSDGRGGGPFQKVVRFSPSGQLLLTGGADGHFRVWQYPTVRKMLDHNAHKDEIDDLDISCNETVVVTVGRNGTCYLWRIKDAGKVADLNAVGTKPTLLPDKYRYRFARFLKDKSLDSHHVLITCSVPVARSTKMQPCFLTKWLISYSGSTLICRAESVRACGNEVISTMAVSDCSQYLAFGTLGGSLIVCKSENLITKKIWKQAHSIFVTSLDFLPTNPPKHSSFYPLLSSKSTLAIVSVSADNLCQIHIMDSSVTCSWSQLLLILTALLNVAYFFMKFC</sequence>
<keyword evidence="3 11" id="KW-0853">WD repeat</keyword>
<evidence type="ECO:0000256" key="7">
    <source>
        <dbReference type="ARBA" id="ARBA00022892"/>
    </source>
</evidence>
<dbReference type="PANTHER" id="PTHR23284:SF0">
    <property type="entry name" value="PROLACTIN REGULATORY ELEMENT-BINDING PROTEIN"/>
    <property type="match status" value="1"/>
</dbReference>